<reference evidence="2 3" key="1">
    <citation type="submission" date="2024-11" db="EMBL/GenBank/DDBJ databases">
        <title>Chromosome-level genome assembly of Eucalyptus globulus Labill. provides insights into its genome evolution.</title>
        <authorList>
            <person name="Li X."/>
        </authorList>
    </citation>
    <scope>NUCLEOTIDE SEQUENCE [LARGE SCALE GENOMIC DNA]</scope>
    <source>
        <strain evidence="2">CL2024</strain>
        <tissue evidence="2">Fresh tender leaves</tissue>
    </source>
</reference>
<evidence type="ECO:0000256" key="1">
    <source>
        <dbReference type="SAM" id="MobiDB-lite"/>
    </source>
</evidence>
<protein>
    <submittedName>
        <fullName evidence="2">Uncharacterized protein</fullName>
    </submittedName>
</protein>
<feature type="region of interest" description="Disordered" evidence="1">
    <location>
        <begin position="13"/>
        <end position="33"/>
    </location>
</feature>
<name>A0ABD3LPY5_EUCGL</name>
<accession>A0ABD3LPY5</accession>
<dbReference type="EMBL" id="JBJKBG010000002">
    <property type="protein sequence ID" value="KAL3752351.1"/>
    <property type="molecule type" value="Genomic_DNA"/>
</dbReference>
<comment type="caution">
    <text evidence="2">The sequence shown here is derived from an EMBL/GenBank/DDBJ whole genome shotgun (WGS) entry which is preliminary data.</text>
</comment>
<dbReference type="Proteomes" id="UP001634007">
    <property type="component" value="Unassembled WGS sequence"/>
</dbReference>
<sequence>MADTSVVATFLVGPPCPPPPEHFSNTEARGLPQMPSTAEHFSLTSNHPHRRPKEAWDCVHASVVVRGGRLVAVQPSEGPLQDPVQQSVAPSCFMLINMDTGCPNVSS</sequence>
<organism evidence="2 3">
    <name type="scientific">Eucalyptus globulus</name>
    <name type="common">Tasmanian blue gum</name>
    <dbReference type="NCBI Taxonomy" id="34317"/>
    <lineage>
        <taxon>Eukaryota</taxon>
        <taxon>Viridiplantae</taxon>
        <taxon>Streptophyta</taxon>
        <taxon>Embryophyta</taxon>
        <taxon>Tracheophyta</taxon>
        <taxon>Spermatophyta</taxon>
        <taxon>Magnoliopsida</taxon>
        <taxon>eudicotyledons</taxon>
        <taxon>Gunneridae</taxon>
        <taxon>Pentapetalae</taxon>
        <taxon>rosids</taxon>
        <taxon>malvids</taxon>
        <taxon>Myrtales</taxon>
        <taxon>Myrtaceae</taxon>
        <taxon>Myrtoideae</taxon>
        <taxon>Eucalypteae</taxon>
        <taxon>Eucalyptus</taxon>
    </lineage>
</organism>
<evidence type="ECO:0000313" key="3">
    <source>
        <dbReference type="Proteomes" id="UP001634007"/>
    </source>
</evidence>
<evidence type="ECO:0000313" key="2">
    <source>
        <dbReference type="EMBL" id="KAL3752351.1"/>
    </source>
</evidence>
<proteinExistence type="predicted"/>
<dbReference type="AlphaFoldDB" id="A0ABD3LPY5"/>
<keyword evidence="3" id="KW-1185">Reference proteome</keyword>
<gene>
    <name evidence="2" type="ORF">ACJRO7_013064</name>
</gene>